<dbReference type="SUPFAM" id="SSF52540">
    <property type="entry name" value="P-loop containing nucleoside triphosphate hydrolases"/>
    <property type="match status" value="1"/>
</dbReference>
<protein>
    <recommendedName>
        <fullName evidence="3">DUF3631 domain-containing protein</fullName>
    </recommendedName>
</protein>
<dbReference type="EMBL" id="MHIC01000017">
    <property type="protein sequence ID" value="OGY45228.1"/>
    <property type="molecule type" value="Genomic_DNA"/>
</dbReference>
<reference evidence="1 2" key="1">
    <citation type="journal article" date="2016" name="Nat. Commun.">
        <title>Thousands of microbial genomes shed light on interconnected biogeochemical processes in an aquifer system.</title>
        <authorList>
            <person name="Anantharaman K."/>
            <person name="Brown C.T."/>
            <person name="Hug L.A."/>
            <person name="Sharon I."/>
            <person name="Castelle C.J."/>
            <person name="Probst A.J."/>
            <person name="Thomas B.C."/>
            <person name="Singh A."/>
            <person name="Wilkins M.J."/>
            <person name="Karaoz U."/>
            <person name="Brodie E.L."/>
            <person name="Williams K.H."/>
            <person name="Hubbard S.S."/>
            <person name="Banfield J.F."/>
        </authorList>
    </citation>
    <scope>NUCLEOTIDE SEQUENCE [LARGE SCALE GENOMIC DNA]</scope>
</reference>
<evidence type="ECO:0000313" key="1">
    <source>
        <dbReference type="EMBL" id="OGY45228.1"/>
    </source>
</evidence>
<gene>
    <name evidence="1" type="ORF">A2731_01770</name>
</gene>
<accession>A0A1G1XYW7</accession>
<dbReference type="STRING" id="1797533.A2731_01770"/>
<evidence type="ECO:0008006" key="3">
    <source>
        <dbReference type="Google" id="ProtNLM"/>
    </source>
</evidence>
<dbReference type="Proteomes" id="UP000176241">
    <property type="component" value="Unassembled WGS sequence"/>
</dbReference>
<comment type="caution">
    <text evidence="1">The sequence shown here is derived from an EMBL/GenBank/DDBJ whole genome shotgun (WGS) entry which is preliminary data.</text>
</comment>
<evidence type="ECO:0000313" key="2">
    <source>
        <dbReference type="Proteomes" id="UP000176241"/>
    </source>
</evidence>
<sequence>MKMKSQKPKIKEVFISSLVSPKDQSLVEMVYSEEQDSTSFVQYFNGEIDEREYLEKDDGKTRLLPFPPDYDLVKNKVVLFPSYPEEYNSDSDLLKGIRQFIHRYLDVSEFFEHIASYYVMFTWVYDCFNELPYLRALGDYGSGKSRFLKVIGSLCYKPMFTAGATTVSPIFRIIDSFRGTLILDEADLKFSDTTTEIVKILNSGYSKGVPVLRSVGDGKNDYEVKSFNVYCPKIIATRGRFKDKALESRFLIEVMDSGRLRDDIPINLPDNFDQAALAIRNKLLMWRFRNYGQKKIKHELIDKTIEPRLNQIIIPLASVIEDESLVNNLKDFIREYNKQLTSDRGMTWEAGILESIIELRKELVSNPTMKEIADKYNGQGEQVDKITSRKVGYVVREKLGFITGKTREGYIVESNEKNDTRFFHLVTRYGLDDLLGDEKSERVNVTNVVEGTDKGDLPDFG</sequence>
<dbReference type="InterPro" id="IPR027417">
    <property type="entry name" value="P-loop_NTPase"/>
</dbReference>
<dbReference type="AlphaFoldDB" id="A0A1G1XYW7"/>
<organism evidence="1 2">
    <name type="scientific">Candidatus Buchananbacteria bacterium RIFCSPHIGHO2_01_FULL_39_8</name>
    <dbReference type="NCBI Taxonomy" id="1797533"/>
    <lineage>
        <taxon>Bacteria</taxon>
        <taxon>Candidatus Buchananiibacteriota</taxon>
    </lineage>
</organism>
<proteinExistence type="predicted"/>
<name>A0A1G1XYW7_9BACT</name>